<organism evidence="2 3">
    <name type="scientific">Dictyobacter halimunensis</name>
    <dbReference type="NCBI Taxonomy" id="3026934"/>
    <lineage>
        <taxon>Bacteria</taxon>
        <taxon>Bacillati</taxon>
        <taxon>Chloroflexota</taxon>
        <taxon>Ktedonobacteria</taxon>
        <taxon>Ktedonobacterales</taxon>
        <taxon>Dictyobacteraceae</taxon>
        <taxon>Dictyobacter</taxon>
    </lineage>
</organism>
<feature type="region of interest" description="Disordered" evidence="1">
    <location>
        <begin position="91"/>
        <end position="110"/>
    </location>
</feature>
<accession>A0ABQ6G1C1</accession>
<reference evidence="2 3" key="1">
    <citation type="submission" date="2023-02" db="EMBL/GenBank/DDBJ databases">
        <title>Dictyobacter halimunensis sp. nov., a new member of the class Ktedonobacteria from forest soil in a geothermal area.</title>
        <authorList>
            <person name="Rachmania M.K."/>
            <person name="Ningsih F."/>
            <person name="Sakai Y."/>
            <person name="Yabe S."/>
            <person name="Yokota A."/>
            <person name="Sjamsuridzal W."/>
        </authorList>
    </citation>
    <scope>NUCLEOTIDE SEQUENCE [LARGE SCALE GENOMIC DNA]</scope>
    <source>
        <strain evidence="2 3">S3.2.2.5</strain>
    </source>
</reference>
<keyword evidence="3" id="KW-1185">Reference proteome</keyword>
<evidence type="ECO:0000313" key="3">
    <source>
        <dbReference type="Proteomes" id="UP001344906"/>
    </source>
</evidence>
<evidence type="ECO:0000256" key="1">
    <source>
        <dbReference type="SAM" id="MobiDB-lite"/>
    </source>
</evidence>
<name>A0ABQ6G1C1_9CHLR</name>
<proteinExistence type="predicted"/>
<gene>
    <name evidence="2" type="ORF">KDH_57400</name>
</gene>
<protein>
    <submittedName>
        <fullName evidence="2">Uncharacterized protein</fullName>
    </submittedName>
</protein>
<sequence length="110" mass="12273">MDAIQGYEKKLSALSTIIRLWGNPPAVPAERVVWLASSATDKKTGLEVRVLGKKEQLAGLWRELQRKRKHQPAPDTTIDVTTIEPYTPQVRTIPPIGSDLASDYSSPHRE</sequence>
<comment type="caution">
    <text evidence="2">The sequence shown here is derived from an EMBL/GenBank/DDBJ whole genome shotgun (WGS) entry which is preliminary data.</text>
</comment>
<dbReference type="Proteomes" id="UP001344906">
    <property type="component" value="Unassembled WGS sequence"/>
</dbReference>
<dbReference type="RefSeq" id="WP_338255331.1">
    <property type="nucleotide sequence ID" value="NZ_BSRI01000002.1"/>
</dbReference>
<dbReference type="EMBL" id="BSRI01000002">
    <property type="protein sequence ID" value="GLV58912.1"/>
    <property type="molecule type" value="Genomic_DNA"/>
</dbReference>
<evidence type="ECO:0000313" key="2">
    <source>
        <dbReference type="EMBL" id="GLV58912.1"/>
    </source>
</evidence>